<proteinExistence type="predicted"/>
<keyword evidence="4" id="KW-1134">Transmembrane beta strand</keyword>
<dbReference type="PRINTS" id="PR00182">
    <property type="entry name" value="ECOLNEIPORIN"/>
</dbReference>
<evidence type="ECO:0000313" key="13">
    <source>
        <dbReference type="EMBL" id="GGI55384.1"/>
    </source>
</evidence>
<dbReference type="Pfam" id="PF13609">
    <property type="entry name" value="Porin_4"/>
    <property type="match status" value="1"/>
</dbReference>
<dbReference type="Gene3D" id="2.40.160.10">
    <property type="entry name" value="Porin"/>
    <property type="match status" value="1"/>
</dbReference>
<dbReference type="CDD" id="cd00342">
    <property type="entry name" value="gram_neg_porins"/>
    <property type="match status" value="1"/>
</dbReference>
<dbReference type="PRINTS" id="PR00184">
    <property type="entry name" value="NEISSPPORIN"/>
</dbReference>
<dbReference type="GO" id="GO:0009279">
    <property type="term" value="C:cell outer membrane"/>
    <property type="evidence" value="ECO:0007669"/>
    <property type="project" value="UniProtKB-SubCell"/>
</dbReference>
<evidence type="ECO:0000256" key="9">
    <source>
        <dbReference type="ARBA" id="ARBA00023136"/>
    </source>
</evidence>
<dbReference type="PANTHER" id="PTHR34501:SF9">
    <property type="entry name" value="MAJOR OUTER MEMBRANE PROTEIN P.IA"/>
    <property type="match status" value="1"/>
</dbReference>
<dbReference type="InterPro" id="IPR002299">
    <property type="entry name" value="Porin_Neis"/>
</dbReference>
<organism evidence="13 14">
    <name type="scientific">Oxalicibacterium solurbis</name>
    <dbReference type="NCBI Taxonomy" id="69280"/>
    <lineage>
        <taxon>Bacteria</taxon>
        <taxon>Pseudomonadati</taxon>
        <taxon>Pseudomonadota</taxon>
        <taxon>Betaproteobacteria</taxon>
        <taxon>Burkholderiales</taxon>
        <taxon>Oxalobacteraceae</taxon>
        <taxon>Oxalicibacterium</taxon>
    </lineage>
</organism>
<dbReference type="GO" id="GO:0034220">
    <property type="term" value="P:monoatomic ion transmembrane transport"/>
    <property type="evidence" value="ECO:0007669"/>
    <property type="project" value="InterPro"/>
</dbReference>
<evidence type="ECO:0000256" key="7">
    <source>
        <dbReference type="ARBA" id="ARBA00023065"/>
    </source>
</evidence>
<reference evidence="13" key="2">
    <citation type="submission" date="2020-09" db="EMBL/GenBank/DDBJ databases">
        <authorList>
            <person name="Sun Q."/>
            <person name="Sedlacek I."/>
        </authorList>
    </citation>
    <scope>NUCLEOTIDE SEQUENCE</scope>
    <source>
        <strain evidence="13">CCM 7664</strain>
    </source>
</reference>
<evidence type="ECO:0000256" key="8">
    <source>
        <dbReference type="ARBA" id="ARBA00023114"/>
    </source>
</evidence>
<dbReference type="EMBL" id="BMDP01000004">
    <property type="protein sequence ID" value="GGI55384.1"/>
    <property type="molecule type" value="Genomic_DNA"/>
</dbReference>
<dbReference type="InterPro" id="IPR023614">
    <property type="entry name" value="Porin_dom_sf"/>
</dbReference>
<comment type="subcellular location">
    <subcellularLocation>
        <location evidence="1">Cell outer membrane</location>
        <topology evidence="1">Multi-pass membrane protein</topology>
    </subcellularLocation>
</comment>
<protein>
    <submittedName>
        <fullName evidence="13">Porin</fullName>
    </submittedName>
</protein>
<evidence type="ECO:0000256" key="4">
    <source>
        <dbReference type="ARBA" id="ARBA00022452"/>
    </source>
</evidence>
<evidence type="ECO:0000256" key="6">
    <source>
        <dbReference type="ARBA" id="ARBA00022729"/>
    </source>
</evidence>
<accession>A0A8J3F6Q0</accession>
<dbReference type="InterPro" id="IPR050298">
    <property type="entry name" value="Gram-neg_bact_OMP"/>
</dbReference>
<gene>
    <name evidence="13" type="ORF">GCM10011430_25580</name>
</gene>
<dbReference type="InterPro" id="IPR033900">
    <property type="entry name" value="Gram_neg_porin_domain"/>
</dbReference>
<dbReference type="Proteomes" id="UP000627205">
    <property type="component" value="Unassembled WGS sequence"/>
</dbReference>
<dbReference type="GO" id="GO:0015288">
    <property type="term" value="F:porin activity"/>
    <property type="evidence" value="ECO:0007669"/>
    <property type="project" value="UniProtKB-KW"/>
</dbReference>
<reference evidence="13" key="1">
    <citation type="journal article" date="2014" name="Int. J. Syst. Evol. Microbiol.">
        <title>Complete genome sequence of Corynebacterium casei LMG S-19264T (=DSM 44701T), isolated from a smear-ripened cheese.</title>
        <authorList>
            <consortium name="US DOE Joint Genome Institute (JGI-PGF)"/>
            <person name="Walter F."/>
            <person name="Albersmeier A."/>
            <person name="Kalinowski J."/>
            <person name="Ruckert C."/>
        </authorList>
    </citation>
    <scope>NUCLEOTIDE SEQUENCE</scope>
    <source>
        <strain evidence="13">CCM 7664</strain>
    </source>
</reference>
<evidence type="ECO:0000256" key="3">
    <source>
        <dbReference type="ARBA" id="ARBA00022448"/>
    </source>
</evidence>
<feature type="chain" id="PRO_5035214475" evidence="11">
    <location>
        <begin position="21"/>
        <end position="349"/>
    </location>
</feature>
<keyword evidence="9" id="KW-0472">Membrane</keyword>
<comment type="subunit">
    <text evidence="2">Homotrimer.</text>
</comment>
<keyword evidence="3" id="KW-0813">Transport</keyword>
<evidence type="ECO:0000256" key="2">
    <source>
        <dbReference type="ARBA" id="ARBA00011233"/>
    </source>
</evidence>
<keyword evidence="7" id="KW-0406">Ion transport</keyword>
<evidence type="ECO:0000256" key="10">
    <source>
        <dbReference type="ARBA" id="ARBA00023237"/>
    </source>
</evidence>
<sequence length="349" mass="36666">MKKSLLALAIFGAFAGTASAQSSVTIYGIVDTGIAHIDNGGDSVNAMRSGNNNSSRIGFKGVEDLGNGLKTTFVLENGFNSDDGKASTADAAFSRISYIGLEGGFGKVRLGKQNTPIKEALSKIDPFSTGGMVNAITFLGGSANGIGAIPERNPNQIIYITPNFSGFSGEIAYQFGEAEGDNSANRVWGAQLGYANGPLNVQFGYSDGNTTDTDVDPFVDESDLKIAMIGATYDFGGFKLHGAYSQKKLESNVGGDDLKIKSGLIGVTVPFGASAIRAEYINNNDDRNDFDNNVLALSYTYSLSKRTTLYATYARVDNDDLSEQGFSGGGDVVAGENTSGMAVGIQHKF</sequence>
<evidence type="ECO:0000259" key="12">
    <source>
        <dbReference type="Pfam" id="PF13609"/>
    </source>
</evidence>
<evidence type="ECO:0000256" key="5">
    <source>
        <dbReference type="ARBA" id="ARBA00022692"/>
    </source>
</evidence>
<dbReference type="SUPFAM" id="SSF56935">
    <property type="entry name" value="Porins"/>
    <property type="match status" value="1"/>
</dbReference>
<feature type="domain" description="Porin" evidence="12">
    <location>
        <begin position="7"/>
        <end position="320"/>
    </location>
</feature>
<keyword evidence="8" id="KW-0626">Porin</keyword>
<dbReference type="PANTHER" id="PTHR34501">
    <property type="entry name" value="PROTEIN YDDL-RELATED"/>
    <property type="match status" value="1"/>
</dbReference>
<keyword evidence="5" id="KW-0812">Transmembrane</keyword>
<dbReference type="GO" id="GO:0046930">
    <property type="term" value="C:pore complex"/>
    <property type="evidence" value="ECO:0007669"/>
    <property type="project" value="UniProtKB-KW"/>
</dbReference>
<dbReference type="AlphaFoldDB" id="A0A8J3F6Q0"/>
<keyword evidence="10" id="KW-0998">Cell outer membrane</keyword>
<keyword evidence="14" id="KW-1185">Reference proteome</keyword>
<name>A0A8J3F6Q0_9BURK</name>
<evidence type="ECO:0000256" key="1">
    <source>
        <dbReference type="ARBA" id="ARBA00004571"/>
    </source>
</evidence>
<keyword evidence="6 11" id="KW-0732">Signal</keyword>
<dbReference type="RefSeq" id="WP_188422472.1">
    <property type="nucleotide sequence ID" value="NZ_BMDP01000004.1"/>
</dbReference>
<dbReference type="InterPro" id="IPR001702">
    <property type="entry name" value="Porin_Gram-ve"/>
</dbReference>
<evidence type="ECO:0000256" key="11">
    <source>
        <dbReference type="SAM" id="SignalP"/>
    </source>
</evidence>
<evidence type="ECO:0000313" key="14">
    <source>
        <dbReference type="Proteomes" id="UP000627205"/>
    </source>
</evidence>
<comment type="caution">
    <text evidence="13">The sequence shown here is derived from an EMBL/GenBank/DDBJ whole genome shotgun (WGS) entry which is preliminary data.</text>
</comment>
<feature type="signal peptide" evidence="11">
    <location>
        <begin position="1"/>
        <end position="20"/>
    </location>
</feature>